<gene>
    <name evidence="1" type="ORF">dnm_023240</name>
</gene>
<organism evidence="1 2">
    <name type="scientific">Desulfonema magnum</name>
    <dbReference type="NCBI Taxonomy" id="45655"/>
    <lineage>
        <taxon>Bacteria</taxon>
        <taxon>Pseudomonadati</taxon>
        <taxon>Thermodesulfobacteriota</taxon>
        <taxon>Desulfobacteria</taxon>
        <taxon>Desulfobacterales</taxon>
        <taxon>Desulfococcaceae</taxon>
        <taxon>Desulfonema</taxon>
    </lineage>
</organism>
<keyword evidence="2" id="KW-1185">Reference proteome</keyword>
<reference evidence="1" key="1">
    <citation type="journal article" date="2021" name="Microb. Physiol.">
        <title>Proteogenomic Insights into the Physiology of Marine, Sulfate-Reducing, Filamentous Desulfonema limicola and Desulfonema magnum.</title>
        <authorList>
            <person name="Schnaars V."/>
            <person name="Wohlbrand L."/>
            <person name="Scheve S."/>
            <person name="Hinrichs C."/>
            <person name="Reinhardt R."/>
            <person name="Rabus R."/>
        </authorList>
    </citation>
    <scope>NUCLEOTIDE SEQUENCE</scope>
    <source>
        <strain evidence="1">4be13</strain>
    </source>
</reference>
<dbReference type="AlphaFoldDB" id="A0A975BJ36"/>
<dbReference type="KEGG" id="dmm:dnm_023240"/>
<dbReference type="Proteomes" id="UP000663722">
    <property type="component" value="Chromosome"/>
</dbReference>
<dbReference type="EMBL" id="CP061800">
    <property type="protein sequence ID" value="QTA86303.1"/>
    <property type="molecule type" value="Genomic_DNA"/>
</dbReference>
<proteinExistence type="predicted"/>
<name>A0A975BJ36_9BACT</name>
<protein>
    <submittedName>
        <fullName evidence="1">Uncharacterized protein</fullName>
    </submittedName>
</protein>
<accession>A0A975BJ36</accession>
<evidence type="ECO:0000313" key="1">
    <source>
        <dbReference type="EMBL" id="QTA86303.1"/>
    </source>
</evidence>
<evidence type="ECO:0000313" key="2">
    <source>
        <dbReference type="Proteomes" id="UP000663722"/>
    </source>
</evidence>
<sequence>MVQKFLIEFHVSPVRSAWIDKSKPPDLAIRRENKGDEFTKCFFGSDF</sequence>